<dbReference type="PANTHER" id="PTHR28629">
    <property type="entry name" value="TRIOKINASE/FMN CYCLASE"/>
    <property type="match status" value="1"/>
</dbReference>
<sequence>MRKFINAPDQVARETLEGFLTVYGDRFRQVDGASAVAMKDPAVKVAVVSGGGSGHEPVWLEYIGPGCADAVCQGDVFAAPPPNAIALAAKAVERGRGVLFVYGNYSGDLMRELGQFLDPDAGVAQGPTIAQAQKALCSSIVWCSRVGVSWVGRPWTFVSQDRGDRFPGTLHGVVFTDR</sequence>
<dbReference type="EMBL" id="SMKP01000222">
    <property type="protein sequence ID" value="TDD11163.1"/>
    <property type="molecule type" value="Genomic_DNA"/>
</dbReference>
<proteinExistence type="predicted"/>
<dbReference type="PROSITE" id="PS51481">
    <property type="entry name" value="DHAK"/>
    <property type="match status" value="1"/>
</dbReference>
<organism evidence="2 3">
    <name type="scientific">Nonomuraea diastatica</name>
    <dbReference type="NCBI Taxonomy" id="1848329"/>
    <lineage>
        <taxon>Bacteria</taxon>
        <taxon>Bacillati</taxon>
        <taxon>Actinomycetota</taxon>
        <taxon>Actinomycetes</taxon>
        <taxon>Streptosporangiales</taxon>
        <taxon>Streptosporangiaceae</taxon>
        <taxon>Nonomuraea</taxon>
    </lineage>
</organism>
<name>A0A4R4W574_9ACTN</name>
<keyword evidence="3" id="KW-1185">Reference proteome</keyword>
<dbReference type="GO" id="GO:0004371">
    <property type="term" value="F:glycerone kinase activity"/>
    <property type="evidence" value="ECO:0007669"/>
    <property type="project" value="InterPro"/>
</dbReference>
<dbReference type="OrthoDB" id="9806345at2"/>
<dbReference type="AlphaFoldDB" id="A0A4R4W574"/>
<dbReference type="PANTHER" id="PTHR28629:SF4">
    <property type="entry name" value="TRIOKINASE_FMN CYCLASE"/>
    <property type="match status" value="1"/>
</dbReference>
<dbReference type="InterPro" id="IPR004006">
    <property type="entry name" value="DhaK_dom"/>
</dbReference>
<gene>
    <name evidence="2" type="ORF">E1294_45490</name>
</gene>
<dbReference type="RefSeq" id="WP_132517946.1">
    <property type="nucleotide sequence ID" value="NZ_SMKP01000222.1"/>
</dbReference>
<comment type="caution">
    <text evidence="2">The sequence shown here is derived from an EMBL/GenBank/DDBJ whole genome shotgun (WGS) entry which is preliminary data.</text>
</comment>
<feature type="domain" description="DhaK" evidence="1">
    <location>
        <begin position="7"/>
        <end position="178"/>
    </location>
</feature>
<dbReference type="Pfam" id="PF02733">
    <property type="entry name" value="Dak1"/>
    <property type="match status" value="1"/>
</dbReference>
<dbReference type="GO" id="GO:0005829">
    <property type="term" value="C:cytosol"/>
    <property type="evidence" value="ECO:0007669"/>
    <property type="project" value="TreeGrafter"/>
</dbReference>
<protein>
    <recommendedName>
        <fullName evidence="1">DhaK domain-containing protein</fullName>
    </recommendedName>
</protein>
<evidence type="ECO:0000313" key="3">
    <source>
        <dbReference type="Proteomes" id="UP000294543"/>
    </source>
</evidence>
<evidence type="ECO:0000313" key="2">
    <source>
        <dbReference type="EMBL" id="TDD11163.1"/>
    </source>
</evidence>
<dbReference type="Proteomes" id="UP000294543">
    <property type="component" value="Unassembled WGS sequence"/>
</dbReference>
<reference evidence="2 3" key="1">
    <citation type="submission" date="2019-03" db="EMBL/GenBank/DDBJ databases">
        <title>Draft genome sequences of novel Actinobacteria.</title>
        <authorList>
            <person name="Sahin N."/>
            <person name="Ay H."/>
            <person name="Saygin H."/>
        </authorList>
    </citation>
    <scope>NUCLEOTIDE SEQUENCE [LARGE SCALE GENOMIC DNA]</scope>
    <source>
        <strain evidence="2 3">KC712</strain>
    </source>
</reference>
<dbReference type="GO" id="GO:0019563">
    <property type="term" value="P:glycerol catabolic process"/>
    <property type="evidence" value="ECO:0007669"/>
    <property type="project" value="TreeGrafter"/>
</dbReference>
<evidence type="ECO:0000259" key="1">
    <source>
        <dbReference type="PROSITE" id="PS51481"/>
    </source>
</evidence>
<dbReference type="Gene3D" id="3.40.50.10440">
    <property type="entry name" value="Dihydroxyacetone kinase, domain 1"/>
    <property type="match status" value="1"/>
</dbReference>
<accession>A0A4R4W574</accession>
<dbReference type="InterPro" id="IPR050861">
    <property type="entry name" value="Dihydroxyacetone_Kinase"/>
</dbReference>
<dbReference type="SUPFAM" id="SSF82549">
    <property type="entry name" value="DAK1/DegV-like"/>
    <property type="match status" value="1"/>
</dbReference>